<dbReference type="Proteomes" id="UP000485058">
    <property type="component" value="Unassembled WGS sequence"/>
</dbReference>
<evidence type="ECO:0000313" key="2">
    <source>
        <dbReference type="EMBL" id="GFH32761.1"/>
    </source>
</evidence>
<evidence type="ECO:0000313" key="3">
    <source>
        <dbReference type="Proteomes" id="UP000485058"/>
    </source>
</evidence>
<gene>
    <name evidence="2" type="ORF">HaLaN_32035</name>
</gene>
<keyword evidence="3" id="KW-1185">Reference proteome</keyword>
<dbReference type="AlphaFoldDB" id="A0A6A0AKD6"/>
<proteinExistence type="predicted"/>
<comment type="caution">
    <text evidence="2">The sequence shown here is derived from an EMBL/GenBank/DDBJ whole genome shotgun (WGS) entry which is preliminary data.</text>
</comment>
<accession>A0A6A0AKD6</accession>
<evidence type="ECO:0000256" key="1">
    <source>
        <dbReference type="SAM" id="MobiDB-lite"/>
    </source>
</evidence>
<name>A0A6A0AKD6_HAELA</name>
<dbReference type="EMBL" id="BLLF01007087">
    <property type="protein sequence ID" value="GFH32761.1"/>
    <property type="molecule type" value="Genomic_DNA"/>
</dbReference>
<organism evidence="2 3">
    <name type="scientific">Haematococcus lacustris</name>
    <name type="common">Green alga</name>
    <name type="synonym">Haematococcus pluvialis</name>
    <dbReference type="NCBI Taxonomy" id="44745"/>
    <lineage>
        <taxon>Eukaryota</taxon>
        <taxon>Viridiplantae</taxon>
        <taxon>Chlorophyta</taxon>
        <taxon>core chlorophytes</taxon>
        <taxon>Chlorophyceae</taxon>
        <taxon>CS clade</taxon>
        <taxon>Chlamydomonadales</taxon>
        <taxon>Haematococcaceae</taxon>
        <taxon>Haematococcus</taxon>
    </lineage>
</organism>
<reference evidence="2 3" key="1">
    <citation type="submission" date="2020-02" db="EMBL/GenBank/DDBJ databases">
        <title>Draft genome sequence of Haematococcus lacustris strain NIES-144.</title>
        <authorList>
            <person name="Morimoto D."/>
            <person name="Nakagawa S."/>
            <person name="Yoshida T."/>
            <person name="Sawayama S."/>
        </authorList>
    </citation>
    <scope>NUCLEOTIDE SEQUENCE [LARGE SCALE GENOMIC DNA]</scope>
    <source>
        <strain evidence="2 3">NIES-144</strain>
    </source>
</reference>
<sequence>MADKAGDVEPGTELHELVANEDYDHLVSEVQSSLQLAFAATEEHKAEYYELRDMLLSDQELDVEALGPAFKAKGLGLPAQPAAAAPGEPPGANTEEGGMLAEQRSRMEALPDTVDVGIIRVNCRKLKATL</sequence>
<feature type="non-terminal residue" evidence="2">
    <location>
        <position position="130"/>
    </location>
</feature>
<protein>
    <submittedName>
        <fullName evidence="2">Uncharacterized protein</fullName>
    </submittedName>
</protein>
<feature type="region of interest" description="Disordered" evidence="1">
    <location>
        <begin position="79"/>
        <end position="98"/>
    </location>
</feature>